<dbReference type="Gene3D" id="3.80.10.10">
    <property type="entry name" value="Ribonuclease Inhibitor"/>
    <property type="match status" value="1"/>
</dbReference>
<dbReference type="PATRIC" id="fig|1158607.3.peg.4102"/>
<gene>
    <name evidence="1" type="ORF">UAU_04121</name>
</gene>
<protein>
    <recommendedName>
        <fullName evidence="3">Leucine-rich repeat domain-containing protein</fullName>
    </recommendedName>
</protein>
<dbReference type="RefSeq" id="WP_010759066.1">
    <property type="nucleotide sequence ID" value="NZ_ASWD01000005.1"/>
</dbReference>
<sequence length="271" mass="30863">MKMKGFSKVALLVVVLIGCSVLGVKLSVANEKKVYIFDDQLREVMVWEASKETGETIEDELPTVRQLEEIQEVSFMDVTSIEGLQYAKNTKLLTITNDDYSETKRTITDLRPIGELTQLESIMCYSFLTKEEPEQDISYMKNLNELKSLHLSNFPVLDITPLSGLKNLEYLVVNQAYPVSIDSIAVNSADRSCVMEQPVKYSTQFDNAVKTIECKDEKGNEFPDVHVETDGRKVSITNIPTDMNELFLQFHGYTEKSINADFIVKIPIFWY</sequence>
<evidence type="ECO:0000313" key="2">
    <source>
        <dbReference type="Proteomes" id="UP000013782"/>
    </source>
</evidence>
<reference evidence="1 2" key="1">
    <citation type="submission" date="2013-02" db="EMBL/GenBank/DDBJ databases">
        <title>The Genome Sequence of Enterococcus pallens BAA-351.</title>
        <authorList>
            <consortium name="The Broad Institute Genome Sequencing Platform"/>
            <consortium name="The Broad Institute Genome Sequencing Center for Infectious Disease"/>
            <person name="Earl A.M."/>
            <person name="Gilmore M.S."/>
            <person name="Lebreton F."/>
            <person name="Walker B."/>
            <person name="Young S.K."/>
            <person name="Zeng Q."/>
            <person name="Gargeya S."/>
            <person name="Fitzgerald M."/>
            <person name="Haas B."/>
            <person name="Abouelleil A."/>
            <person name="Alvarado L."/>
            <person name="Arachchi H.M."/>
            <person name="Berlin A.M."/>
            <person name="Chapman S.B."/>
            <person name="Dewar J."/>
            <person name="Goldberg J."/>
            <person name="Griggs A."/>
            <person name="Gujja S."/>
            <person name="Hansen M."/>
            <person name="Howarth C."/>
            <person name="Imamovic A."/>
            <person name="Larimer J."/>
            <person name="McCowan C."/>
            <person name="Murphy C."/>
            <person name="Neiman D."/>
            <person name="Pearson M."/>
            <person name="Priest M."/>
            <person name="Roberts A."/>
            <person name="Saif S."/>
            <person name="Shea T."/>
            <person name="Sisk P."/>
            <person name="Sykes S."/>
            <person name="Wortman J."/>
            <person name="Nusbaum C."/>
            <person name="Birren B."/>
        </authorList>
    </citation>
    <scope>NUCLEOTIDE SEQUENCE [LARGE SCALE GENOMIC DNA]</scope>
    <source>
        <strain evidence="1 2">ATCC BAA-351</strain>
    </source>
</reference>
<dbReference type="PROSITE" id="PS51257">
    <property type="entry name" value="PROKAR_LIPOPROTEIN"/>
    <property type="match status" value="1"/>
</dbReference>
<dbReference type="OrthoDB" id="2186443at2"/>
<dbReference type="eggNOG" id="ENOG5032GAX">
    <property type="taxonomic scope" value="Bacteria"/>
</dbReference>
<dbReference type="HOGENOM" id="CLU_1025803_0_0_9"/>
<evidence type="ECO:0008006" key="3">
    <source>
        <dbReference type="Google" id="ProtNLM"/>
    </source>
</evidence>
<dbReference type="STRING" id="160454.RV10_GL000999"/>
<dbReference type="EMBL" id="AJAQ01000036">
    <property type="protein sequence ID" value="EOH90292.1"/>
    <property type="molecule type" value="Genomic_DNA"/>
</dbReference>
<name>R2Q150_9ENTE</name>
<dbReference type="AlphaFoldDB" id="R2Q150"/>
<dbReference type="InterPro" id="IPR032675">
    <property type="entry name" value="LRR_dom_sf"/>
</dbReference>
<accession>R2Q150</accession>
<evidence type="ECO:0000313" key="1">
    <source>
        <dbReference type="EMBL" id="EOH90292.1"/>
    </source>
</evidence>
<comment type="caution">
    <text evidence="1">The sequence shown here is derived from an EMBL/GenBank/DDBJ whole genome shotgun (WGS) entry which is preliminary data.</text>
</comment>
<keyword evidence="2" id="KW-1185">Reference proteome</keyword>
<organism evidence="1 2">
    <name type="scientific">Enterococcus pallens ATCC BAA-351</name>
    <dbReference type="NCBI Taxonomy" id="1158607"/>
    <lineage>
        <taxon>Bacteria</taxon>
        <taxon>Bacillati</taxon>
        <taxon>Bacillota</taxon>
        <taxon>Bacilli</taxon>
        <taxon>Lactobacillales</taxon>
        <taxon>Enterococcaceae</taxon>
        <taxon>Enterococcus</taxon>
    </lineage>
</organism>
<dbReference type="Proteomes" id="UP000013782">
    <property type="component" value="Unassembled WGS sequence"/>
</dbReference>
<proteinExistence type="predicted"/>
<dbReference type="SUPFAM" id="SSF52058">
    <property type="entry name" value="L domain-like"/>
    <property type="match status" value="1"/>
</dbReference>